<evidence type="ECO:0000259" key="4">
    <source>
        <dbReference type="PROSITE" id="PS50987"/>
    </source>
</evidence>
<sequence length="121" mass="13874">MKKTCEINDDGKPNCAQIENLEKILSEMPSEEEMQKNADIIKALADPTRLKIVYLLSKSNELCVCEIMAALDKPQPTVSHHLNLLKNAGLLKWRKEGVWTHYRLSKMKILDSIDELLITRQ</sequence>
<dbReference type="Pfam" id="PF01022">
    <property type="entry name" value="HTH_5"/>
    <property type="match status" value="1"/>
</dbReference>
<gene>
    <name evidence="5" type="ORF">K8N75_10315</name>
</gene>
<proteinExistence type="predicted"/>
<dbReference type="Gene3D" id="1.10.10.10">
    <property type="entry name" value="Winged helix-like DNA-binding domain superfamily/Winged helix DNA-binding domain"/>
    <property type="match status" value="1"/>
</dbReference>
<dbReference type="NCBIfam" id="NF033788">
    <property type="entry name" value="HTH_metalloreg"/>
    <property type="match status" value="1"/>
</dbReference>
<dbReference type="InterPro" id="IPR001845">
    <property type="entry name" value="HTH_ArsR_DNA-bd_dom"/>
</dbReference>
<feature type="domain" description="HTH arsR-type" evidence="4">
    <location>
        <begin position="29"/>
        <end position="121"/>
    </location>
</feature>
<dbReference type="SUPFAM" id="SSF46785">
    <property type="entry name" value="Winged helix' DNA-binding domain"/>
    <property type="match status" value="1"/>
</dbReference>
<evidence type="ECO:0000313" key="5">
    <source>
        <dbReference type="EMBL" id="MBZ2166430.1"/>
    </source>
</evidence>
<dbReference type="InterPro" id="IPR011991">
    <property type="entry name" value="ArsR-like_HTH"/>
</dbReference>
<dbReference type="PANTHER" id="PTHR33154:SF18">
    <property type="entry name" value="ARSENICAL RESISTANCE OPERON REPRESSOR"/>
    <property type="match status" value="1"/>
</dbReference>
<keyword evidence="3" id="KW-0804">Transcription</keyword>
<keyword evidence="1" id="KW-0805">Transcription regulation</keyword>
<dbReference type="SMART" id="SM00418">
    <property type="entry name" value="HTH_ARSR"/>
    <property type="match status" value="1"/>
</dbReference>
<dbReference type="Proteomes" id="UP000825933">
    <property type="component" value="Unassembled WGS sequence"/>
</dbReference>
<reference evidence="6" key="1">
    <citation type="journal article" date="2022" name="Microbiol. Resour. Announc.">
        <title>Draft Genome Sequence of a Methanogenic Archaeon from West Spitsbergen Permafrost.</title>
        <authorList>
            <person name="Trubitsyn V."/>
            <person name="Rivkina E."/>
            <person name="Shcherbakova V."/>
        </authorList>
    </citation>
    <scope>NUCLEOTIDE SEQUENCE [LARGE SCALE GENOMIC DNA]</scope>
    <source>
        <strain evidence="6">VT</strain>
    </source>
</reference>
<evidence type="ECO:0000256" key="2">
    <source>
        <dbReference type="ARBA" id="ARBA00023125"/>
    </source>
</evidence>
<dbReference type="InterPro" id="IPR051081">
    <property type="entry name" value="HTH_MetalResp_TranReg"/>
</dbReference>
<keyword evidence="2" id="KW-0238">DNA-binding</keyword>
<dbReference type="GO" id="GO:0003700">
    <property type="term" value="F:DNA-binding transcription factor activity"/>
    <property type="evidence" value="ECO:0007669"/>
    <property type="project" value="InterPro"/>
</dbReference>
<dbReference type="PRINTS" id="PR00778">
    <property type="entry name" value="HTHARSR"/>
</dbReference>
<dbReference type="GO" id="GO:0003677">
    <property type="term" value="F:DNA binding"/>
    <property type="evidence" value="ECO:0007669"/>
    <property type="project" value="UniProtKB-KW"/>
</dbReference>
<name>A0A8T5UZ33_9EURY</name>
<dbReference type="EMBL" id="JAIOUQ010000013">
    <property type="protein sequence ID" value="MBZ2166430.1"/>
    <property type="molecule type" value="Genomic_DNA"/>
</dbReference>
<dbReference type="PANTHER" id="PTHR33154">
    <property type="entry name" value="TRANSCRIPTIONAL REGULATOR, ARSR FAMILY"/>
    <property type="match status" value="1"/>
</dbReference>
<comment type="caution">
    <text evidence="5">The sequence shown here is derived from an EMBL/GenBank/DDBJ whole genome shotgun (WGS) entry which is preliminary data.</text>
</comment>
<dbReference type="InterPro" id="IPR036390">
    <property type="entry name" value="WH_DNA-bd_sf"/>
</dbReference>
<dbReference type="PROSITE" id="PS50987">
    <property type="entry name" value="HTH_ARSR_2"/>
    <property type="match status" value="1"/>
</dbReference>
<keyword evidence="6" id="KW-1185">Reference proteome</keyword>
<protein>
    <submittedName>
        <fullName evidence="5">Metalloregulator ArsR/SmtB family transcription factor</fullName>
    </submittedName>
</protein>
<organism evidence="5 6">
    <name type="scientific">Methanobacterium spitsbergense</name>
    <dbReference type="NCBI Taxonomy" id="2874285"/>
    <lineage>
        <taxon>Archaea</taxon>
        <taxon>Methanobacteriati</taxon>
        <taxon>Methanobacteriota</taxon>
        <taxon>Methanomada group</taxon>
        <taxon>Methanobacteria</taxon>
        <taxon>Methanobacteriales</taxon>
        <taxon>Methanobacteriaceae</taxon>
        <taxon>Methanobacterium</taxon>
    </lineage>
</organism>
<accession>A0A8T5UZ33</accession>
<evidence type="ECO:0000256" key="1">
    <source>
        <dbReference type="ARBA" id="ARBA00023015"/>
    </source>
</evidence>
<evidence type="ECO:0000313" key="6">
    <source>
        <dbReference type="Proteomes" id="UP000825933"/>
    </source>
</evidence>
<dbReference type="AlphaFoldDB" id="A0A8T5UZ33"/>
<dbReference type="CDD" id="cd00090">
    <property type="entry name" value="HTH_ARSR"/>
    <property type="match status" value="1"/>
</dbReference>
<dbReference type="RefSeq" id="WP_223791982.1">
    <property type="nucleotide sequence ID" value="NZ_JAIOUQ010000013.1"/>
</dbReference>
<evidence type="ECO:0000256" key="3">
    <source>
        <dbReference type="ARBA" id="ARBA00023163"/>
    </source>
</evidence>
<dbReference type="InterPro" id="IPR036388">
    <property type="entry name" value="WH-like_DNA-bd_sf"/>
</dbReference>